<gene>
    <name evidence="8" type="ORF">NBH20_22850</name>
</gene>
<keyword evidence="3 5" id="KW-0285">Flavoprotein</keyword>
<dbReference type="InterPro" id="IPR000172">
    <property type="entry name" value="GMC_OxRdtase_N"/>
</dbReference>
<dbReference type="InterPro" id="IPR012132">
    <property type="entry name" value="GMC_OxRdtase"/>
</dbReference>
<dbReference type="SUPFAM" id="SSF51905">
    <property type="entry name" value="FAD/NAD(P)-binding domain"/>
    <property type="match status" value="1"/>
</dbReference>
<reference evidence="8 9" key="1">
    <citation type="submission" date="2022-06" db="EMBL/GenBank/DDBJ databases">
        <authorList>
            <person name="Sun Q."/>
        </authorList>
    </citation>
    <scope>NUCLEOTIDE SEQUENCE [LARGE SCALE GENOMIC DNA]</scope>
    <source>
        <strain evidence="8 9">S153</strain>
    </source>
</reference>
<dbReference type="EMBL" id="JAMQAY010000012">
    <property type="protein sequence ID" value="MCM2404021.1"/>
    <property type="molecule type" value="Genomic_DNA"/>
</dbReference>
<sequence length="531" mass="56145">MTQYDVAIIGAGSAGALLAARLSEDPARQVLLIEAGGEPTDPDIWKPAMWPAIQHRSYDWDYRTLPQKGTAGRSHAWARGKALGGSSLLHAMGYMRGHPADFAAWAEATGDERWSWEGLLPAFLAIEDHSLGGDGIHGKGGPMPVWIPGDEVSPLAQAYMRAGEALGLPRIPGHNTGKMVGVTPNSLMIRDGRRVTVSEAWLTPSVRARSNLTIMTGTLARSLELDGSKVAALEVVGPTGSVRIGADTLVLSAGSLESPALLMRSGIGPEDVLKQAGVTCRVKSPELGCNLMDHLLGAGNLYAARKEVAPSRLQHSESMAYMRAGDFNADGQPEIVVGCGVAPIVSECFTAPSPGTAYSFLFGVTHPTSRGDVRISGPEMTDPLQIDPCYLQTDHDRRMFRAALAAAREIGQQVELAEWRSHELLPGPLDTTEEIDAFIAKAAITHHHPSGTCRMGKDETAVVDPTLRLRGLDNLYVVDGSVLPSLTAGPIHAAILAVAETFARQIAGARNPISPTGLRDGGGALAGSGQL</sequence>
<feature type="domain" description="Glucose-methanol-choline oxidoreductase N-terminal" evidence="6">
    <location>
        <begin position="80"/>
        <end position="103"/>
    </location>
</feature>
<dbReference type="PROSITE" id="PS00624">
    <property type="entry name" value="GMC_OXRED_2"/>
    <property type="match status" value="1"/>
</dbReference>
<evidence type="ECO:0000256" key="2">
    <source>
        <dbReference type="ARBA" id="ARBA00010790"/>
    </source>
</evidence>
<accession>A0ABT0VFN8</accession>
<feature type="domain" description="Glucose-methanol-choline oxidoreductase N-terminal" evidence="7">
    <location>
        <begin position="254"/>
        <end position="268"/>
    </location>
</feature>
<dbReference type="Gene3D" id="3.50.50.60">
    <property type="entry name" value="FAD/NAD(P)-binding domain"/>
    <property type="match status" value="1"/>
</dbReference>
<dbReference type="Proteomes" id="UP001155079">
    <property type="component" value="Unassembled WGS sequence"/>
</dbReference>
<dbReference type="PANTHER" id="PTHR11552">
    <property type="entry name" value="GLUCOSE-METHANOL-CHOLINE GMC OXIDOREDUCTASE"/>
    <property type="match status" value="1"/>
</dbReference>
<dbReference type="SUPFAM" id="SSF54373">
    <property type="entry name" value="FAD-linked reductases, C-terminal domain"/>
    <property type="match status" value="1"/>
</dbReference>
<keyword evidence="4 5" id="KW-0274">FAD</keyword>
<dbReference type="Pfam" id="PF05199">
    <property type="entry name" value="GMC_oxred_C"/>
    <property type="match status" value="1"/>
</dbReference>
<evidence type="ECO:0000259" key="6">
    <source>
        <dbReference type="PROSITE" id="PS00623"/>
    </source>
</evidence>
<name>A0ABT0VFN8_9HYPH</name>
<evidence type="ECO:0000313" key="9">
    <source>
        <dbReference type="Proteomes" id="UP001155079"/>
    </source>
</evidence>
<evidence type="ECO:0000256" key="4">
    <source>
        <dbReference type="ARBA" id="ARBA00022827"/>
    </source>
</evidence>
<evidence type="ECO:0000313" key="8">
    <source>
        <dbReference type="EMBL" id="MCM2404021.1"/>
    </source>
</evidence>
<dbReference type="Gene3D" id="3.30.560.10">
    <property type="entry name" value="Glucose Oxidase, domain 3"/>
    <property type="match status" value="1"/>
</dbReference>
<evidence type="ECO:0000256" key="5">
    <source>
        <dbReference type="RuleBase" id="RU003968"/>
    </source>
</evidence>
<evidence type="ECO:0000256" key="1">
    <source>
        <dbReference type="ARBA" id="ARBA00001974"/>
    </source>
</evidence>
<dbReference type="InterPro" id="IPR007867">
    <property type="entry name" value="GMC_OxRtase_C"/>
</dbReference>
<proteinExistence type="inferred from homology"/>
<protein>
    <submittedName>
        <fullName evidence="8">GMC family oxidoreductase</fullName>
    </submittedName>
</protein>
<comment type="caution">
    <text evidence="8">The sequence shown here is derived from an EMBL/GenBank/DDBJ whole genome shotgun (WGS) entry which is preliminary data.</text>
</comment>
<dbReference type="PIRSF" id="PIRSF000137">
    <property type="entry name" value="Alcohol_oxidase"/>
    <property type="match status" value="1"/>
</dbReference>
<comment type="cofactor">
    <cofactor evidence="1">
        <name>FAD</name>
        <dbReference type="ChEBI" id="CHEBI:57692"/>
    </cofactor>
</comment>
<dbReference type="PROSITE" id="PS00623">
    <property type="entry name" value="GMC_OXRED_1"/>
    <property type="match status" value="1"/>
</dbReference>
<keyword evidence="9" id="KW-1185">Reference proteome</keyword>
<dbReference type="RefSeq" id="WP_250946784.1">
    <property type="nucleotide sequence ID" value="NZ_JAMQAY010000012.1"/>
</dbReference>
<evidence type="ECO:0000256" key="3">
    <source>
        <dbReference type="ARBA" id="ARBA00022630"/>
    </source>
</evidence>
<dbReference type="Pfam" id="PF00732">
    <property type="entry name" value="GMC_oxred_N"/>
    <property type="match status" value="1"/>
</dbReference>
<organism evidence="8 9">
    <name type="scientific">Ciceribacter sichuanensis</name>
    <dbReference type="NCBI Taxonomy" id="2949647"/>
    <lineage>
        <taxon>Bacteria</taxon>
        <taxon>Pseudomonadati</taxon>
        <taxon>Pseudomonadota</taxon>
        <taxon>Alphaproteobacteria</taxon>
        <taxon>Hyphomicrobiales</taxon>
        <taxon>Rhizobiaceae</taxon>
        <taxon>Ciceribacter</taxon>
    </lineage>
</organism>
<evidence type="ECO:0000259" key="7">
    <source>
        <dbReference type="PROSITE" id="PS00624"/>
    </source>
</evidence>
<comment type="similarity">
    <text evidence="2 5">Belongs to the GMC oxidoreductase family.</text>
</comment>
<dbReference type="InterPro" id="IPR036188">
    <property type="entry name" value="FAD/NAD-bd_sf"/>
</dbReference>
<dbReference type="PANTHER" id="PTHR11552:SF147">
    <property type="entry name" value="CHOLINE DEHYDROGENASE, MITOCHONDRIAL"/>
    <property type="match status" value="1"/>
</dbReference>